<evidence type="ECO:0000256" key="5">
    <source>
        <dbReference type="ARBA" id="ARBA00022989"/>
    </source>
</evidence>
<evidence type="ECO:0000256" key="3">
    <source>
        <dbReference type="ARBA" id="ARBA00022475"/>
    </source>
</evidence>
<keyword evidence="5 7" id="KW-1133">Transmembrane helix</keyword>
<gene>
    <name evidence="9" type="ORF">GXW71_00430</name>
</gene>
<keyword evidence="2 7" id="KW-0813">Transport</keyword>
<dbReference type="Pfam" id="PF00528">
    <property type="entry name" value="BPD_transp_1"/>
    <property type="match status" value="1"/>
</dbReference>
<feature type="transmembrane region" description="Helical" evidence="7">
    <location>
        <begin position="167"/>
        <end position="187"/>
    </location>
</feature>
<evidence type="ECO:0000259" key="8">
    <source>
        <dbReference type="PROSITE" id="PS50928"/>
    </source>
</evidence>
<evidence type="ECO:0000256" key="7">
    <source>
        <dbReference type="RuleBase" id="RU363032"/>
    </source>
</evidence>
<comment type="caution">
    <text evidence="9">The sequence shown here is derived from an EMBL/GenBank/DDBJ whole genome shotgun (WGS) entry which is preliminary data.</text>
</comment>
<comment type="similarity">
    <text evidence="7">Belongs to the binding-protein-dependent transport system permease family.</text>
</comment>
<feature type="transmembrane region" description="Helical" evidence="7">
    <location>
        <begin position="228"/>
        <end position="251"/>
    </location>
</feature>
<feature type="transmembrane region" description="Helical" evidence="7">
    <location>
        <begin position="102"/>
        <end position="126"/>
    </location>
</feature>
<accession>A0ABS5ER78</accession>
<keyword evidence="3" id="KW-1003">Cell membrane</keyword>
<keyword evidence="6 7" id="KW-0472">Membrane</keyword>
<organism evidence="9 10">
    <name type="scientific">Plastoroseomonas hellenica</name>
    <dbReference type="NCBI Taxonomy" id="2687306"/>
    <lineage>
        <taxon>Bacteria</taxon>
        <taxon>Pseudomonadati</taxon>
        <taxon>Pseudomonadota</taxon>
        <taxon>Alphaproteobacteria</taxon>
        <taxon>Acetobacterales</taxon>
        <taxon>Acetobacteraceae</taxon>
        <taxon>Plastoroseomonas</taxon>
    </lineage>
</organism>
<feature type="transmembrane region" description="Helical" evidence="7">
    <location>
        <begin position="138"/>
        <end position="161"/>
    </location>
</feature>
<reference evidence="10" key="1">
    <citation type="journal article" date="2021" name="Syst. Appl. Microbiol.">
        <title>Roseomonas hellenica sp. nov., isolated from roots of wild-growing Alkanna tinctoria.</title>
        <authorList>
            <person name="Rat A."/>
            <person name="Naranjo H.D."/>
            <person name="Lebbe L."/>
            <person name="Cnockaert M."/>
            <person name="Krigas N."/>
            <person name="Grigoriadou K."/>
            <person name="Maloupa E."/>
            <person name="Willems A."/>
        </authorList>
    </citation>
    <scope>NUCLEOTIDE SEQUENCE [LARGE SCALE GENOMIC DNA]</scope>
    <source>
        <strain evidence="10">LMG 31523</strain>
    </source>
</reference>
<dbReference type="InterPro" id="IPR035906">
    <property type="entry name" value="MetI-like_sf"/>
</dbReference>
<keyword evidence="10" id="KW-1185">Reference proteome</keyword>
<feature type="transmembrane region" description="Helical" evidence="7">
    <location>
        <begin position="271"/>
        <end position="293"/>
    </location>
</feature>
<keyword evidence="4 7" id="KW-0812">Transmembrane</keyword>
<dbReference type="PANTHER" id="PTHR43163">
    <property type="entry name" value="DIPEPTIDE TRANSPORT SYSTEM PERMEASE PROTEIN DPPB-RELATED"/>
    <property type="match status" value="1"/>
</dbReference>
<dbReference type="RefSeq" id="WP_211850299.1">
    <property type="nucleotide sequence ID" value="NZ_JAAGBB010000001.1"/>
</dbReference>
<comment type="subcellular location">
    <subcellularLocation>
        <location evidence="1 7">Cell membrane</location>
        <topology evidence="1 7">Multi-pass membrane protein</topology>
    </subcellularLocation>
</comment>
<dbReference type="PROSITE" id="PS50928">
    <property type="entry name" value="ABC_TM1"/>
    <property type="match status" value="1"/>
</dbReference>
<evidence type="ECO:0000313" key="9">
    <source>
        <dbReference type="EMBL" id="MBR0662808.1"/>
    </source>
</evidence>
<dbReference type="SUPFAM" id="SSF161098">
    <property type="entry name" value="MetI-like"/>
    <property type="match status" value="1"/>
</dbReference>
<dbReference type="Gene3D" id="1.10.3720.10">
    <property type="entry name" value="MetI-like"/>
    <property type="match status" value="1"/>
</dbReference>
<evidence type="ECO:0000256" key="6">
    <source>
        <dbReference type="ARBA" id="ARBA00023136"/>
    </source>
</evidence>
<name>A0ABS5ER78_9PROT</name>
<dbReference type="Proteomes" id="UP001196870">
    <property type="component" value="Unassembled WGS sequence"/>
</dbReference>
<feature type="transmembrane region" description="Helical" evidence="7">
    <location>
        <begin position="12"/>
        <end position="32"/>
    </location>
</feature>
<dbReference type="PANTHER" id="PTHR43163:SF6">
    <property type="entry name" value="DIPEPTIDE TRANSPORT SYSTEM PERMEASE PROTEIN DPPB-RELATED"/>
    <property type="match status" value="1"/>
</dbReference>
<evidence type="ECO:0000256" key="1">
    <source>
        <dbReference type="ARBA" id="ARBA00004651"/>
    </source>
</evidence>
<dbReference type="InterPro" id="IPR000515">
    <property type="entry name" value="MetI-like"/>
</dbReference>
<proteinExistence type="inferred from homology"/>
<protein>
    <submittedName>
        <fullName evidence="9">ABC transporter permease</fullName>
    </submittedName>
</protein>
<sequence length="303" mass="31710">MTRAIGWAAPPLRALALILAISMIAFFCIRAVPGDVVDVLAAQGDLTAAQQAEMRQAMGLNASPIVQFLTWGGRALHGEFGNSLRFGKPVGELFLNALPATLHLGLLAFAIGLGLALTLALGALAAPRSPLPLLVQAVNIWSIAVPTFCIGIAGILIFSIWLGWLPAIGHLGLPAAILGIDIAGQLVKPLHDELRQAQAAPHVRTARAKGLHPLRIGLFHLLPTAMPVLLALSSVVLAGVLGGTLTLEVLFGLPGVGSLALNAMHGRDWPLLQATIVFLAAGVVLINAAAELLHRLLDPRPRR</sequence>
<feature type="domain" description="ABC transmembrane type-1" evidence="8">
    <location>
        <begin position="98"/>
        <end position="290"/>
    </location>
</feature>
<dbReference type="EMBL" id="JAAGBB010000001">
    <property type="protein sequence ID" value="MBR0662808.1"/>
    <property type="molecule type" value="Genomic_DNA"/>
</dbReference>
<evidence type="ECO:0000313" key="10">
    <source>
        <dbReference type="Proteomes" id="UP001196870"/>
    </source>
</evidence>
<dbReference type="CDD" id="cd06261">
    <property type="entry name" value="TM_PBP2"/>
    <property type="match status" value="1"/>
</dbReference>
<evidence type="ECO:0000256" key="2">
    <source>
        <dbReference type="ARBA" id="ARBA00022448"/>
    </source>
</evidence>
<evidence type="ECO:0000256" key="4">
    <source>
        <dbReference type="ARBA" id="ARBA00022692"/>
    </source>
</evidence>